<proteinExistence type="predicted"/>
<organism evidence="1 2">
    <name type="scientific">Melia azedarach</name>
    <name type="common">Chinaberry tree</name>
    <dbReference type="NCBI Taxonomy" id="155640"/>
    <lineage>
        <taxon>Eukaryota</taxon>
        <taxon>Viridiplantae</taxon>
        <taxon>Streptophyta</taxon>
        <taxon>Embryophyta</taxon>
        <taxon>Tracheophyta</taxon>
        <taxon>Spermatophyta</taxon>
        <taxon>Magnoliopsida</taxon>
        <taxon>eudicotyledons</taxon>
        <taxon>Gunneridae</taxon>
        <taxon>Pentapetalae</taxon>
        <taxon>rosids</taxon>
        <taxon>malvids</taxon>
        <taxon>Sapindales</taxon>
        <taxon>Meliaceae</taxon>
        <taxon>Melia</taxon>
    </lineage>
</organism>
<accession>A0ACC1XLF3</accession>
<keyword evidence="2" id="KW-1185">Reference proteome</keyword>
<dbReference type="Proteomes" id="UP001164539">
    <property type="component" value="Chromosome 9"/>
</dbReference>
<name>A0ACC1XLF3_MELAZ</name>
<evidence type="ECO:0000313" key="1">
    <source>
        <dbReference type="EMBL" id="KAJ4711524.1"/>
    </source>
</evidence>
<sequence length="120" mass="13937">MSIIGEAILSVSIGMLFRKLVSSELLQFAREEQIQADLKNWERILLKIHAVLEDAEEKQMTKESVKIWVRDLKNLAYDVEDILDEFATEPLRRKLLFQSQPQSSTSKLRKSYNQDHSSSN</sequence>
<protein>
    <submittedName>
        <fullName evidence="1">NB-ARC domain-containing disease resistance protein</fullName>
    </submittedName>
</protein>
<reference evidence="1 2" key="1">
    <citation type="journal article" date="2023" name="Science">
        <title>Complex scaffold remodeling in plant triterpene biosynthesis.</title>
        <authorList>
            <person name="De La Pena R."/>
            <person name="Hodgson H."/>
            <person name="Liu J.C."/>
            <person name="Stephenson M.J."/>
            <person name="Martin A.C."/>
            <person name="Owen C."/>
            <person name="Harkess A."/>
            <person name="Leebens-Mack J."/>
            <person name="Jimenez L.E."/>
            <person name="Osbourn A."/>
            <person name="Sattely E.S."/>
        </authorList>
    </citation>
    <scope>NUCLEOTIDE SEQUENCE [LARGE SCALE GENOMIC DNA]</scope>
    <source>
        <strain evidence="2">cv. JPN11</strain>
        <tissue evidence="1">Leaf</tissue>
    </source>
</reference>
<dbReference type="EMBL" id="CM051402">
    <property type="protein sequence ID" value="KAJ4711524.1"/>
    <property type="molecule type" value="Genomic_DNA"/>
</dbReference>
<gene>
    <name evidence="1" type="ORF">OWV82_017532</name>
</gene>
<evidence type="ECO:0000313" key="2">
    <source>
        <dbReference type="Proteomes" id="UP001164539"/>
    </source>
</evidence>
<comment type="caution">
    <text evidence="1">The sequence shown here is derived from an EMBL/GenBank/DDBJ whole genome shotgun (WGS) entry which is preliminary data.</text>
</comment>